<evidence type="ECO:0000256" key="14">
    <source>
        <dbReference type="ARBA" id="ARBA00023136"/>
    </source>
</evidence>
<feature type="transmembrane region" description="Helical" evidence="15">
    <location>
        <begin position="212"/>
        <end position="233"/>
    </location>
</feature>
<dbReference type="InterPro" id="IPR036163">
    <property type="entry name" value="HMA_dom_sf"/>
</dbReference>
<dbReference type="RefSeq" id="WP_349586903.1">
    <property type="nucleotide sequence ID" value="NZ_JBEFLD010000004.1"/>
</dbReference>
<dbReference type="NCBIfam" id="TIGR01494">
    <property type="entry name" value="ATPase_P-type"/>
    <property type="match status" value="1"/>
</dbReference>
<evidence type="ECO:0000256" key="3">
    <source>
        <dbReference type="ARBA" id="ARBA00022448"/>
    </source>
</evidence>
<dbReference type="InterPro" id="IPR023299">
    <property type="entry name" value="ATPase_P-typ_cyto_dom_N"/>
</dbReference>
<dbReference type="PANTHER" id="PTHR43520:SF5">
    <property type="entry name" value="CATION-TRANSPORTING P-TYPE ATPASE-RELATED"/>
    <property type="match status" value="1"/>
</dbReference>
<organism evidence="17 18">
    <name type="scientific">Vogesella oryzagri</name>
    <dbReference type="NCBI Taxonomy" id="3160864"/>
    <lineage>
        <taxon>Bacteria</taxon>
        <taxon>Pseudomonadati</taxon>
        <taxon>Pseudomonadota</taxon>
        <taxon>Betaproteobacteria</taxon>
        <taxon>Neisseriales</taxon>
        <taxon>Chromobacteriaceae</taxon>
        <taxon>Vogesella</taxon>
    </lineage>
</organism>
<dbReference type="InterPro" id="IPR006121">
    <property type="entry name" value="HMA_dom"/>
</dbReference>
<dbReference type="InterPro" id="IPR059000">
    <property type="entry name" value="ATPase_P-type_domA"/>
</dbReference>
<dbReference type="Gene3D" id="3.40.1110.10">
    <property type="entry name" value="Calcium-transporting ATPase, cytoplasmic domain N"/>
    <property type="match status" value="1"/>
</dbReference>
<evidence type="ECO:0000313" key="18">
    <source>
        <dbReference type="Proteomes" id="UP001433638"/>
    </source>
</evidence>
<feature type="transmembrane region" description="Helical" evidence="15">
    <location>
        <begin position="458"/>
        <end position="482"/>
    </location>
</feature>
<feature type="transmembrane region" description="Helical" evidence="15">
    <location>
        <begin position="245"/>
        <end position="267"/>
    </location>
</feature>
<evidence type="ECO:0000256" key="4">
    <source>
        <dbReference type="ARBA" id="ARBA00022475"/>
    </source>
</evidence>
<dbReference type="SUPFAM" id="SSF56784">
    <property type="entry name" value="HAD-like"/>
    <property type="match status" value="1"/>
</dbReference>
<feature type="transmembrane region" description="Helical" evidence="15">
    <location>
        <begin position="273"/>
        <end position="292"/>
    </location>
</feature>
<keyword evidence="3" id="KW-0813">Transport</keyword>
<dbReference type="SUPFAM" id="SSF81665">
    <property type="entry name" value="Calcium ATPase, transmembrane domain M"/>
    <property type="match status" value="1"/>
</dbReference>
<keyword evidence="7 15" id="KW-0479">Metal-binding</keyword>
<evidence type="ECO:0000256" key="1">
    <source>
        <dbReference type="ARBA" id="ARBA00004651"/>
    </source>
</evidence>
<dbReference type="Proteomes" id="UP001433638">
    <property type="component" value="Unassembled WGS sequence"/>
</dbReference>
<dbReference type="InterPro" id="IPR044492">
    <property type="entry name" value="P_typ_ATPase_HD_dom"/>
</dbReference>
<dbReference type="SUPFAM" id="SSF55008">
    <property type="entry name" value="HMA, heavy metal-associated domain"/>
    <property type="match status" value="1"/>
</dbReference>
<evidence type="ECO:0000256" key="10">
    <source>
        <dbReference type="ARBA" id="ARBA00022842"/>
    </source>
</evidence>
<dbReference type="InterPro" id="IPR018303">
    <property type="entry name" value="ATPase_P-typ_P_site"/>
</dbReference>
<keyword evidence="5" id="KW-0597">Phosphoprotein</keyword>
<evidence type="ECO:0000313" key="17">
    <source>
        <dbReference type="EMBL" id="MEQ6290875.1"/>
    </source>
</evidence>
<proteinExistence type="inferred from homology"/>
<dbReference type="NCBIfam" id="TIGR01512">
    <property type="entry name" value="ATPase-IB2_Cd"/>
    <property type="match status" value="1"/>
</dbReference>
<keyword evidence="6 15" id="KW-0812">Transmembrane</keyword>
<evidence type="ECO:0000256" key="6">
    <source>
        <dbReference type="ARBA" id="ARBA00022692"/>
    </source>
</evidence>
<evidence type="ECO:0000256" key="12">
    <source>
        <dbReference type="ARBA" id="ARBA00022989"/>
    </source>
</evidence>
<evidence type="ECO:0000256" key="5">
    <source>
        <dbReference type="ARBA" id="ARBA00022553"/>
    </source>
</evidence>
<feature type="domain" description="HMA" evidence="16">
    <location>
        <begin position="92"/>
        <end position="158"/>
    </location>
</feature>
<evidence type="ECO:0000259" key="16">
    <source>
        <dbReference type="PROSITE" id="PS50846"/>
    </source>
</evidence>
<accession>A0ABV1M6B4</accession>
<dbReference type="Pfam" id="PF00403">
    <property type="entry name" value="HMA"/>
    <property type="match status" value="1"/>
</dbReference>
<comment type="similarity">
    <text evidence="2 15">Belongs to the cation transport ATPase (P-type) (TC 3.A.3) family. Type IB subfamily.</text>
</comment>
<dbReference type="Gene3D" id="2.70.150.10">
    <property type="entry name" value="Calcium-transporting ATPase, cytoplasmic transduction domain A"/>
    <property type="match status" value="1"/>
</dbReference>
<keyword evidence="18" id="KW-1185">Reference proteome</keyword>
<dbReference type="InterPro" id="IPR023298">
    <property type="entry name" value="ATPase_P-typ_TM_dom_sf"/>
</dbReference>
<dbReference type="SUPFAM" id="SSF81653">
    <property type="entry name" value="Calcium ATPase, transduction domain A"/>
    <property type="match status" value="1"/>
</dbReference>
<dbReference type="EMBL" id="JBEFLD010000004">
    <property type="protein sequence ID" value="MEQ6290875.1"/>
    <property type="molecule type" value="Genomic_DNA"/>
</dbReference>
<dbReference type="InterPro" id="IPR008250">
    <property type="entry name" value="ATPase_P-typ_transduc_dom_A_sf"/>
</dbReference>
<dbReference type="PROSITE" id="PS00154">
    <property type="entry name" value="ATPASE_E1_E2"/>
    <property type="match status" value="1"/>
</dbReference>
<evidence type="ECO:0000256" key="11">
    <source>
        <dbReference type="ARBA" id="ARBA00022967"/>
    </source>
</evidence>
<dbReference type="Pfam" id="PF12156">
    <property type="entry name" value="ATPase-cat_bd"/>
    <property type="match status" value="1"/>
</dbReference>
<feature type="transmembrane region" description="Helical" evidence="15">
    <location>
        <begin position="430"/>
        <end position="452"/>
    </location>
</feature>
<evidence type="ECO:0000256" key="13">
    <source>
        <dbReference type="ARBA" id="ARBA00023065"/>
    </source>
</evidence>
<dbReference type="InterPro" id="IPR021993">
    <property type="entry name" value="ATPase-cat-bd"/>
</dbReference>
<comment type="subcellular location">
    <subcellularLocation>
        <location evidence="1">Cell membrane</location>
        <topology evidence="1">Multi-pass membrane protein</topology>
    </subcellularLocation>
</comment>
<feature type="transmembrane region" description="Helical" evidence="15">
    <location>
        <begin position="180"/>
        <end position="200"/>
    </location>
</feature>
<dbReference type="SFLD" id="SFLDG00002">
    <property type="entry name" value="C1.7:_P-type_atpase_like"/>
    <property type="match status" value="1"/>
</dbReference>
<dbReference type="PROSITE" id="PS50846">
    <property type="entry name" value="HMA_2"/>
    <property type="match status" value="1"/>
</dbReference>
<keyword evidence="10" id="KW-0460">Magnesium</keyword>
<feature type="transmembrane region" description="Helical" evidence="15">
    <location>
        <begin position="768"/>
        <end position="784"/>
    </location>
</feature>
<dbReference type="InterPro" id="IPR036412">
    <property type="entry name" value="HAD-like_sf"/>
</dbReference>
<evidence type="ECO:0000256" key="15">
    <source>
        <dbReference type="RuleBase" id="RU362081"/>
    </source>
</evidence>
<keyword evidence="4 15" id="KW-1003">Cell membrane</keyword>
<dbReference type="PROSITE" id="PS01229">
    <property type="entry name" value="COF_2"/>
    <property type="match status" value="1"/>
</dbReference>
<dbReference type="SFLD" id="SFLDF00027">
    <property type="entry name" value="p-type_atpase"/>
    <property type="match status" value="1"/>
</dbReference>
<evidence type="ECO:0000256" key="2">
    <source>
        <dbReference type="ARBA" id="ARBA00006024"/>
    </source>
</evidence>
<keyword evidence="11" id="KW-1278">Translocase</keyword>
<dbReference type="Gene3D" id="3.30.70.100">
    <property type="match status" value="1"/>
</dbReference>
<keyword evidence="9 15" id="KW-0067">ATP-binding</keyword>
<keyword evidence="13" id="KW-0406">Ion transport</keyword>
<dbReference type="InterPro" id="IPR023214">
    <property type="entry name" value="HAD_sf"/>
</dbReference>
<evidence type="ECO:0000256" key="7">
    <source>
        <dbReference type="ARBA" id="ARBA00022723"/>
    </source>
</evidence>
<keyword evidence="14 15" id="KW-0472">Membrane</keyword>
<dbReference type="CDD" id="cd02079">
    <property type="entry name" value="P-type_ATPase_HM"/>
    <property type="match status" value="1"/>
</dbReference>
<comment type="caution">
    <text evidence="17">The sequence shown here is derived from an EMBL/GenBank/DDBJ whole genome shotgun (WGS) entry which is preliminary data.</text>
</comment>
<reference evidence="17" key="1">
    <citation type="submission" date="2024-06" db="EMBL/GenBank/DDBJ databases">
        <title>Genome sequence of Vogesella sp. MAHUQ-64.</title>
        <authorList>
            <person name="Huq M.A."/>
        </authorList>
    </citation>
    <scope>NUCLEOTIDE SEQUENCE</scope>
    <source>
        <strain evidence="17">MAHUQ-64</strain>
    </source>
</reference>
<dbReference type="PANTHER" id="PTHR43520">
    <property type="entry name" value="ATP7, ISOFORM B"/>
    <property type="match status" value="1"/>
</dbReference>
<keyword evidence="8 15" id="KW-0547">Nucleotide-binding</keyword>
<dbReference type="Pfam" id="PF00702">
    <property type="entry name" value="Hydrolase"/>
    <property type="match status" value="1"/>
</dbReference>
<protein>
    <submittedName>
        <fullName evidence="17">Heavy metal translocating P-type ATPase</fullName>
    </submittedName>
</protein>
<sequence length="815" mass="87919">MNQPCFHCHLPVPDGQDFPIRYRQRTEQACCAGCQAVAQTIIDSGLGDYYQHRTDSQQKAEALPAELLQQISLYDSDKLQQSFVRHEDGAVREATLMLEGITCAACVWLNEQHVRQLPGVLSVDINYSSHRARVRWDNSRLQLSQILHAIAEIGYRAHPYDSARQEAVQQRERKQALNRLWVAGLSMMQVMMYAVPIYMAPEGDIEAQWLWILHWASFVLTLPVMVYSAVPFYRATWRDLKTRRVGMDTPVTIGILTAFFASLWALLNKVEHGVYFDSVSMFIFLLLGGRYLESMARRKTGEATERLVKLVPAFVHQLDSWPHSHETREVAAANVVAGAQLLVKPGETVPCDGLILDGHSSVDEALLTGESTPIRKTVGDMVIAGSVNQASPLVLEVTQTGNDTRLAGIVRLLDQAMAEKPQLAKLADRFAAWFVALLLLAAAGTYLGWSLLDGPQHALWITVAVLVVSCPCALSLATPAALTAATGHLAQIGVLTTRGHALETLAKITDVVFDKTGTLTYGRMQLLATQEAAHAEPTAAIVLAAALEQSSEHPIARALSAAAPDVALPTVTALHNQPGRGVEGSIAGQRWRLGQPDFVGELSGTDATATIPTAAMHATATLVALGDSRGVKAWFAFGDQLRDSATALLGRLQAQGLHVHLLSGDAELAVATLAAELGIAHYRAGATPEDKLAYVSQLQQGGARVLMLGDGVNDAPVLARADVSLAMGGGTDVARASGDMVLMGDDIAQLSKALTLARRTMRIIRQNLLWAAVYNLVALPLAITGHITPWLASLGMAASSLLVVSNALRLVKRSQ</sequence>
<dbReference type="SFLD" id="SFLDS00003">
    <property type="entry name" value="Haloacid_Dehalogenase"/>
    <property type="match status" value="1"/>
</dbReference>
<dbReference type="NCBIfam" id="TIGR01525">
    <property type="entry name" value="ATPase-IB_hvy"/>
    <property type="match status" value="1"/>
</dbReference>
<dbReference type="NCBIfam" id="TIGR01511">
    <property type="entry name" value="ATPase-IB1_Cu"/>
    <property type="match status" value="1"/>
</dbReference>
<keyword evidence="12 15" id="KW-1133">Transmembrane helix</keyword>
<dbReference type="InterPro" id="IPR027256">
    <property type="entry name" value="P-typ_ATPase_IB"/>
</dbReference>
<dbReference type="PRINTS" id="PR00119">
    <property type="entry name" value="CATATPASE"/>
</dbReference>
<dbReference type="CDD" id="cd00371">
    <property type="entry name" value="HMA"/>
    <property type="match status" value="1"/>
</dbReference>
<dbReference type="InterPro" id="IPR001757">
    <property type="entry name" value="P_typ_ATPase"/>
</dbReference>
<name>A0ABV1M6B4_9NEIS</name>
<evidence type="ECO:0000256" key="9">
    <source>
        <dbReference type="ARBA" id="ARBA00022840"/>
    </source>
</evidence>
<evidence type="ECO:0000256" key="8">
    <source>
        <dbReference type="ARBA" id="ARBA00022741"/>
    </source>
</evidence>
<dbReference type="Pfam" id="PF00122">
    <property type="entry name" value="E1-E2_ATPase"/>
    <property type="match status" value="1"/>
</dbReference>
<dbReference type="Gene3D" id="3.40.50.1000">
    <property type="entry name" value="HAD superfamily/HAD-like"/>
    <property type="match status" value="1"/>
</dbReference>
<gene>
    <name evidence="17" type="ORF">ABNW52_09625</name>
</gene>